<dbReference type="InterPro" id="IPR001841">
    <property type="entry name" value="Znf_RING"/>
</dbReference>
<dbReference type="EMBL" id="JAAQHG020000006">
    <property type="protein sequence ID" value="KAL1588928.1"/>
    <property type="molecule type" value="Genomic_DNA"/>
</dbReference>
<feature type="region of interest" description="Disordered" evidence="3">
    <location>
        <begin position="743"/>
        <end position="781"/>
    </location>
</feature>
<comment type="caution">
    <text evidence="5">The sequence shown here is derived from an EMBL/GenBank/DDBJ whole genome shotgun (WGS) entry which is preliminary data.</text>
</comment>
<feature type="coiled-coil region" evidence="2">
    <location>
        <begin position="304"/>
        <end position="352"/>
    </location>
</feature>
<dbReference type="RefSeq" id="XP_069232033.1">
    <property type="nucleotide sequence ID" value="XM_069370971.1"/>
</dbReference>
<dbReference type="SUPFAM" id="SSF57850">
    <property type="entry name" value="RING/U-box"/>
    <property type="match status" value="1"/>
</dbReference>
<dbReference type="PANTHER" id="PTHR22696:SF1">
    <property type="entry name" value="E3 UBIQUITIN-PROTEIN LIGASE RNF26"/>
    <property type="match status" value="1"/>
</dbReference>
<feature type="region of interest" description="Disordered" evidence="3">
    <location>
        <begin position="424"/>
        <end position="451"/>
    </location>
</feature>
<feature type="compositionally biased region" description="Basic and acidic residues" evidence="3">
    <location>
        <begin position="424"/>
        <end position="435"/>
    </location>
</feature>
<protein>
    <recommendedName>
        <fullName evidence="4">RING-type domain-containing protein</fullName>
    </recommendedName>
</protein>
<evidence type="ECO:0000256" key="1">
    <source>
        <dbReference type="PROSITE-ProRule" id="PRU00175"/>
    </source>
</evidence>
<evidence type="ECO:0000313" key="6">
    <source>
        <dbReference type="Proteomes" id="UP000803884"/>
    </source>
</evidence>
<evidence type="ECO:0000259" key="4">
    <source>
        <dbReference type="PROSITE" id="PS50089"/>
    </source>
</evidence>
<dbReference type="GeneID" id="96003809"/>
<dbReference type="PROSITE" id="PS50089">
    <property type="entry name" value="ZF_RING_2"/>
    <property type="match status" value="1"/>
</dbReference>
<proteinExistence type="predicted"/>
<evidence type="ECO:0000313" key="5">
    <source>
        <dbReference type="EMBL" id="KAL1588928.1"/>
    </source>
</evidence>
<evidence type="ECO:0000256" key="2">
    <source>
        <dbReference type="SAM" id="Coils"/>
    </source>
</evidence>
<reference evidence="5 6" key="1">
    <citation type="journal article" date="2020" name="Microbiol. Resour. Announc.">
        <title>Draft Genome Sequence of a Cladosporium Species Isolated from the Mesophotic Ascidian Didemnum maculosum.</title>
        <authorList>
            <person name="Gioti A."/>
            <person name="Siaperas R."/>
            <person name="Nikolaivits E."/>
            <person name="Le Goff G."/>
            <person name="Ouazzani J."/>
            <person name="Kotoulas G."/>
            <person name="Topakas E."/>
        </authorList>
    </citation>
    <scope>NUCLEOTIDE SEQUENCE [LARGE SCALE GENOMIC DNA]</scope>
    <source>
        <strain evidence="5 6">TM138-S3</strain>
    </source>
</reference>
<name>A0AB34KVX4_9PEZI</name>
<feature type="compositionally biased region" description="Basic and acidic residues" evidence="3">
    <location>
        <begin position="761"/>
        <end position="773"/>
    </location>
</feature>
<feature type="region of interest" description="Disordered" evidence="3">
    <location>
        <begin position="855"/>
        <end position="882"/>
    </location>
</feature>
<feature type="compositionally biased region" description="Basic and acidic residues" evidence="3">
    <location>
        <begin position="871"/>
        <end position="882"/>
    </location>
</feature>
<keyword evidence="6" id="KW-1185">Reference proteome</keyword>
<dbReference type="GO" id="GO:0006511">
    <property type="term" value="P:ubiquitin-dependent protein catabolic process"/>
    <property type="evidence" value="ECO:0007669"/>
    <property type="project" value="TreeGrafter"/>
</dbReference>
<keyword evidence="1" id="KW-0479">Metal-binding</keyword>
<dbReference type="GO" id="GO:0008270">
    <property type="term" value="F:zinc ion binding"/>
    <property type="evidence" value="ECO:0007669"/>
    <property type="project" value="UniProtKB-KW"/>
</dbReference>
<organism evidence="5 6">
    <name type="scientific">Cladosporium halotolerans</name>
    <dbReference type="NCBI Taxonomy" id="1052096"/>
    <lineage>
        <taxon>Eukaryota</taxon>
        <taxon>Fungi</taxon>
        <taxon>Dikarya</taxon>
        <taxon>Ascomycota</taxon>
        <taxon>Pezizomycotina</taxon>
        <taxon>Dothideomycetes</taxon>
        <taxon>Dothideomycetidae</taxon>
        <taxon>Cladosporiales</taxon>
        <taxon>Cladosporiaceae</taxon>
        <taxon>Cladosporium</taxon>
    </lineage>
</organism>
<keyword evidence="1" id="KW-0862">Zinc</keyword>
<keyword evidence="2" id="KW-0175">Coiled coil</keyword>
<evidence type="ECO:0000256" key="3">
    <source>
        <dbReference type="SAM" id="MobiDB-lite"/>
    </source>
</evidence>
<dbReference type="InterPro" id="IPR013083">
    <property type="entry name" value="Znf_RING/FYVE/PHD"/>
</dbReference>
<dbReference type="GO" id="GO:0061630">
    <property type="term" value="F:ubiquitin protein ligase activity"/>
    <property type="evidence" value="ECO:0007669"/>
    <property type="project" value="TreeGrafter"/>
</dbReference>
<dbReference type="SMART" id="SM00184">
    <property type="entry name" value="RING"/>
    <property type="match status" value="1"/>
</dbReference>
<gene>
    <name evidence="5" type="ORF">WHR41_02365</name>
</gene>
<feature type="region of interest" description="Disordered" evidence="3">
    <location>
        <begin position="144"/>
        <end position="170"/>
    </location>
</feature>
<dbReference type="Gene3D" id="3.30.40.10">
    <property type="entry name" value="Zinc/RING finger domain, C3HC4 (zinc finger)"/>
    <property type="match status" value="1"/>
</dbReference>
<keyword evidence="1" id="KW-0863">Zinc-finger</keyword>
<accession>A0AB34KVX4</accession>
<dbReference type="Proteomes" id="UP000803884">
    <property type="component" value="Unassembled WGS sequence"/>
</dbReference>
<sequence length="953" mass="107350">MGTLTANQPRLDQYCEHKLPTSCRLSSIGECCACYDERAHSAAYTTYVDGIGLVSRGTRWQRYCWFCKEFWEARVEASGLRPGQTRIPEVPDQSAFLNRWYEFHQGYRVITKEDGTEEKVAVLGEDMRDVEPGHLPRTLEELREGRERSALEAEQQSHQQNTEQEAATAGPSFEEALDQLFLDASAEDETPARPAPSQATGANIHAQAMMATGPRQREYQARRVAALRRELHRMRNGIERVISGLREFGENVPDAGEATGRLAMLGRTLDDISGVPSNEEASLAIRSVNDLTNRVAASESDQTSTAMQARIDEAREHVNEARRMRDQAASELDVAEQEFRTSNRRLQQLQRDRRTADNYTRLFGTREEMMAQGNDYESPIGGMFSRAYERFNVAEQVRQEERTLRQVLEQESRSGGEDALRRLRELGGQRRDVRGVRQPPRLAQDSTSNTTNLMEEARDEVFAGQTLAAMAEEAEQVAESAHDAPPGHNDREDSALEEYYGLLRRQGWSQQPGETRWNPSRNFPQSMLEAVVSAREQENLNRNVALREIGDTYRAGLNPRMLSPVEPYSSTAVDRREDLVHVLHFLRNEDHRTLHTSLEVNQVYMGLAICASSLESPEVLRELMPRMSEVMGGLDPISLLQNDDLVWDCRLPAARLARIRRTGQQVSFSNQPQSTDTEVMRGNMEVMAEAFQMSAELRRKSGLSPIAQLNMLNRLQSGQRMEADRNTLSSMLLEADTVQLASSIHRQDRSPGDSEQQNAFDEQRRRAAREGDNSRQGLDASRREASAFAMAAGRLAMQTGSQGVMGQAANRAAHSSFANQSALHRALSEREHLFTNMRGRMTDSDLRAIGFDDFASSSSDSEEEDQAVGLDAKDSGRPEPKTEEEMTVQLECRICYSQTADVACLPCGHLVMCKWCSDQHSPTMQHDRTRPRRAAACPVCRKSIRQKVRVFRA</sequence>
<dbReference type="Pfam" id="PF13920">
    <property type="entry name" value="zf-C3HC4_3"/>
    <property type="match status" value="1"/>
</dbReference>
<dbReference type="GO" id="GO:0016567">
    <property type="term" value="P:protein ubiquitination"/>
    <property type="evidence" value="ECO:0007669"/>
    <property type="project" value="TreeGrafter"/>
</dbReference>
<feature type="domain" description="RING-type" evidence="4">
    <location>
        <begin position="892"/>
        <end position="941"/>
    </location>
</feature>
<dbReference type="PANTHER" id="PTHR22696">
    <property type="entry name" value="E3 UBIQUITIN-PROTEIN LIGASE RNF26"/>
    <property type="match status" value="1"/>
</dbReference>
<feature type="compositionally biased region" description="Polar residues" evidence="3">
    <location>
        <begin position="156"/>
        <end position="165"/>
    </location>
</feature>
<dbReference type="AlphaFoldDB" id="A0AB34KVX4"/>